<gene>
    <name evidence="1" type="ORF">XD72_2143</name>
</gene>
<accession>A0A101FSC5</accession>
<reference evidence="1 2" key="1">
    <citation type="journal article" date="2015" name="MBio">
        <title>Genome-Resolved Metagenomic Analysis Reveals Roles for Candidate Phyla and Other Microbial Community Members in Biogeochemical Transformations in Oil Reservoirs.</title>
        <authorList>
            <person name="Hu P."/>
            <person name="Tom L."/>
            <person name="Singh A."/>
            <person name="Thomas B.C."/>
            <person name="Baker B.J."/>
            <person name="Piceno Y.M."/>
            <person name="Andersen G.L."/>
            <person name="Banfield J.F."/>
        </authorList>
    </citation>
    <scope>NUCLEOTIDE SEQUENCE [LARGE SCALE GENOMIC DNA]</scope>
    <source>
        <strain evidence="1">57_489</strain>
    </source>
</reference>
<name>A0A101FSC5_9EURY</name>
<sequence length="175" mass="19315">MGIQIWGFAMVSIKDVPAEARWEIATRSANFATVARDAMLRKAFDNDEIIDEIEQRIWAEGGRAVRDIAIALGLPSGNAIEIDEALGVVSAIILGPGFDAEVIEASESRVNGRIMNCPMLNTHRELGLPTAGTHLHCQAFCENGIQGMNPQYTTRYTKRMCRGDDCCEYAIELKR</sequence>
<proteinExistence type="predicted"/>
<dbReference type="Proteomes" id="UP000057043">
    <property type="component" value="Unassembled WGS sequence"/>
</dbReference>
<evidence type="ECO:0000313" key="2">
    <source>
        <dbReference type="Proteomes" id="UP000057043"/>
    </source>
</evidence>
<dbReference type="PATRIC" id="fig|301375.7.peg.499"/>
<evidence type="ECO:0008006" key="3">
    <source>
        <dbReference type="Google" id="ProtNLM"/>
    </source>
</evidence>
<dbReference type="EMBL" id="LGFT01000069">
    <property type="protein sequence ID" value="KUK43484.1"/>
    <property type="molecule type" value="Genomic_DNA"/>
</dbReference>
<dbReference type="Pfam" id="PF14196">
    <property type="entry name" value="ATC_hydrolase"/>
    <property type="match status" value="1"/>
</dbReference>
<dbReference type="InterPro" id="IPR026002">
    <property type="entry name" value="ATC_hydrolase-like"/>
</dbReference>
<comment type="caution">
    <text evidence="1">The sequence shown here is derived from an EMBL/GenBank/DDBJ whole genome shotgun (WGS) entry which is preliminary data.</text>
</comment>
<protein>
    <recommendedName>
        <fullName evidence="3">L-2-amino-thiazoline-4-carboxylic acid hydrolase</fullName>
    </recommendedName>
</protein>
<organism evidence="1 2">
    <name type="scientific">Methanothrix harundinacea</name>
    <dbReference type="NCBI Taxonomy" id="301375"/>
    <lineage>
        <taxon>Archaea</taxon>
        <taxon>Methanobacteriati</taxon>
        <taxon>Methanobacteriota</taxon>
        <taxon>Stenosarchaea group</taxon>
        <taxon>Methanomicrobia</taxon>
        <taxon>Methanotrichales</taxon>
        <taxon>Methanotrichaceae</taxon>
        <taxon>Methanothrix</taxon>
    </lineage>
</organism>
<evidence type="ECO:0000313" key="1">
    <source>
        <dbReference type="EMBL" id="KUK43484.1"/>
    </source>
</evidence>
<dbReference type="AlphaFoldDB" id="A0A101FSC5"/>